<dbReference type="RefSeq" id="WP_058120356.1">
    <property type="nucleotide sequence ID" value="NZ_JAUZMX010000001.1"/>
</dbReference>
<name>A0A2T3KF00_9GAMM</name>
<dbReference type="Proteomes" id="UP000241426">
    <property type="component" value="Unassembled WGS sequence"/>
</dbReference>
<protein>
    <submittedName>
        <fullName evidence="1">DUF2333 domain-containing protein</fullName>
    </submittedName>
</protein>
<proteinExistence type="predicted"/>
<evidence type="ECO:0000313" key="1">
    <source>
        <dbReference type="EMBL" id="PSU96259.1"/>
    </source>
</evidence>
<dbReference type="InterPro" id="IPR016936">
    <property type="entry name" value="UCP029693"/>
</dbReference>
<sequence>MNTKKIVIGGALAVLLGYAVSVYWSFEPDTFSPSKYAAQQATLNHQQQVIGYETTTTLIHINQLLLDKPGGFLTNDRLPPGVLMDNMPSWEAGVLTQVRDMVLILKDRISRSQNESHIDPDLKEAQPALNINSHSWNFPSAESQYQEAIDSLISYRDRLTAPKKPSQQATFYARDDGLVAWLEVVQNRLGSISQDLGSSVGEAHLNIDHDQLAESNGVMRELKVDNTQTPWLKIDNVFYESRGSTWALLLLMQSMRDDFKEVLEESKAMVVMDQIINELEATQETVWSPMILNGNGFGLIANHSLIMANYVSRAQAGTVDLINILEKR</sequence>
<comment type="caution">
    <text evidence="1">The sequence shown here is derived from an EMBL/GenBank/DDBJ whole genome shotgun (WGS) entry which is preliminary data.</text>
</comment>
<accession>A0A2T3KF00</accession>
<dbReference type="PIRSF" id="PIRSF029693">
    <property type="entry name" value="UCP029693"/>
    <property type="match status" value="1"/>
</dbReference>
<dbReference type="AlphaFoldDB" id="A0A2T3KF00"/>
<reference evidence="1 2" key="1">
    <citation type="submission" date="2018-01" db="EMBL/GenBank/DDBJ databases">
        <title>Whole genome sequencing of Histamine producing bacteria.</title>
        <authorList>
            <person name="Butler K."/>
        </authorList>
    </citation>
    <scope>NUCLEOTIDE SEQUENCE [LARGE SCALE GENOMIC DNA]</scope>
    <source>
        <strain evidence="1 2">FS-7.2</strain>
    </source>
</reference>
<dbReference type="EMBL" id="PYNF01000016">
    <property type="protein sequence ID" value="PSU96259.1"/>
    <property type="molecule type" value="Genomic_DNA"/>
</dbReference>
<dbReference type="Pfam" id="PF10095">
    <property type="entry name" value="DUF2333"/>
    <property type="match status" value="1"/>
</dbReference>
<organism evidence="1 2">
    <name type="scientific">Photobacterium kishitanii</name>
    <dbReference type="NCBI Taxonomy" id="318456"/>
    <lineage>
        <taxon>Bacteria</taxon>
        <taxon>Pseudomonadati</taxon>
        <taxon>Pseudomonadota</taxon>
        <taxon>Gammaproteobacteria</taxon>
        <taxon>Vibrionales</taxon>
        <taxon>Vibrionaceae</taxon>
        <taxon>Photobacterium</taxon>
    </lineage>
</organism>
<gene>
    <name evidence="1" type="ORF">C9J27_16955</name>
</gene>
<evidence type="ECO:0000313" key="2">
    <source>
        <dbReference type="Proteomes" id="UP000241426"/>
    </source>
</evidence>